<dbReference type="InterPro" id="IPR054168">
    <property type="entry name" value="PG_1098_Fer"/>
</dbReference>
<comment type="caution">
    <text evidence="3">The sequence shown here is derived from an EMBL/GenBank/DDBJ whole genome shotgun (WGS) entry which is preliminary data.</text>
</comment>
<dbReference type="Pfam" id="PF22013">
    <property type="entry name" value="PG_1098_Fer"/>
    <property type="match status" value="1"/>
</dbReference>
<dbReference type="Proteomes" id="UP001356704">
    <property type="component" value="Unassembled WGS sequence"/>
</dbReference>
<keyword evidence="3" id="KW-0808">Transferase</keyword>
<dbReference type="Pfam" id="PF18096">
    <property type="entry name" value="Thump_like"/>
    <property type="match status" value="1"/>
</dbReference>
<accession>A0ABU7W4N4</accession>
<dbReference type="Gene3D" id="1.10.10.1110">
    <property type="entry name" value="Methyltransferase PG1098, N-terminal domain"/>
    <property type="match status" value="1"/>
</dbReference>
<keyword evidence="4" id="KW-1185">Reference proteome</keyword>
<proteinExistence type="predicted"/>
<evidence type="ECO:0000259" key="1">
    <source>
        <dbReference type="Pfam" id="PF18096"/>
    </source>
</evidence>
<organism evidence="3 4">
    <name type="scientific">Winogradskyella poriferorum</name>
    <dbReference type="NCBI Taxonomy" id="307627"/>
    <lineage>
        <taxon>Bacteria</taxon>
        <taxon>Pseudomonadati</taxon>
        <taxon>Bacteroidota</taxon>
        <taxon>Flavobacteriia</taxon>
        <taxon>Flavobacteriales</taxon>
        <taxon>Flavobacteriaceae</taxon>
        <taxon>Winogradskyella</taxon>
    </lineage>
</organism>
<dbReference type="InterPro" id="IPR041497">
    <property type="entry name" value="Thump-like"/>
</dbReference>
<evidence type="ECO:0000259" key="2">
    <source>
        <dbReference type="Pfam" id="PF22013"/>
    </source>
</evidence>
<reference evidence="3 4" key="1">
    <citation type="submission" date="2024-02" db="EMBL/GenBank/DDBJ databases">
        <title>Winogradskyella poriferorum JCM 12885.</title>
        <authorList>
            <person name="Zhang D.-F."/>
            <person name="Fu Z.-Y."/>
        </authorList>
    </citation>
    <scope>NUCLEOTIDE SEQUENCE [LARGE SCALE GENOMIC DNA]</scope>
    <source>
        <strain evidence="3 4">JCM 12885</strain>
    </source>
</reference>
<feature type="domain" description="PG-1098 ferredoxin-like" evidence="2">
    <location>
        <begin position="279"/>
        <end position="321"/>
    </location>
</feature>
<dbReference type="RefSeq" id="WP_331809701.1">
    <property type="nucleotide sequence ID" value="NZ_JAZHOU010000002.1"/>
</dbReference>
<gene>
    <name evidence="3" type="ORF">V1468_07930</name>
</gene>
<keyword evidence="3" id="KW-0489">Methyltransferase</keyword>
<evidence type="ECO:0000313" key="3">
    <source>
        <dbReference type="EMBL" id="MEF3078926.1"/>
    </source>
</evidence>
<dbReference type="Gene3D" id="3.40.50.150">
    <property type="entry name" value="Vaccinia Virus protein VP39"/>
    <property type="match status" value="1"/>
</dbReference>
<dbReference type="GO" id="GO:0008168">
    <property type="term" value="F:methyltransferase activity"/>
    <property type="evidence" value="ECO:0007669"/>
    <property type="project" value="UniProtKB-KW"/>
</dbReference>
<dbReference type="SUPFAM" id="SSF53335">
    <property type="entry name" value="S-adenosyl-L-methionine-dependent methyltransferases"/>
    <property type="match status" value="1"/>
</dbReference>
<name>A0ABU7W4N4_9FLAO</name>
<evidence type="ECO:0000313" key="4">
    <source>
        <dbReference type="Proteomes" id="UP001356704"/>
    </source>
</evidence>
<dbReference type="EMBL" id="JAZHOU010000002">
    <property type="protein sequence ID" value="MEF3078926.1"/>
    <property type="molecule type" value="Genomic_DNA"/>
</dbReference>
<sequence>MNKSILNTEIQEFINSNLKSDISGLLLKGIPFEGIDSKIVIEQIEAKKRCEKKLPTWFSTKNIYYPNKLNIEQTSSELTAKYKADLVSGKSLIDLTGGFGIDTYYFSKQIEAVTHCEINAELSEIVKHNYKVLDVTNITCLNESGIDALKSIDNQFDWIYIDPSRRDESKNKMFLLSDCAPDVKAFQNLFLDYAKNVMIKTSPLLDITATKGDLKHVKQLHVIAVNNEVKELLWILERDYEGELKIKTINITKSDNENFDFNYSEEPTIEAEFSNPLTYLYEPNSAVLKAGAFSIISSKLNVHKLHKHSHLYTSNELINFPGRRFKVEKVIPFNKKEFAKSGIKKANVTTRNFPISVNDIRKKLKIKDGGQSYLFFTTDKTNSKIVIVCSKLM</sequence>
<dbReference type="GO" id="GO:0032259">
    <property type="term" value="P:methylation"/>
    <property type="evidence" value="ECO:0007669"/>
    <property type="project" value="UniProtKB-KW"/>
</dbReference>
<feature type="domain" description="THUMP-like" evidence="1">
    <location>
        <begin position="322"/>
        <end position="391"/>
    </location>
</feature>
<protein>
    <submittedName>
        <fullName evidence="3">Class I SAM-dependent methyltransferase</fullName>
    </submittedName>
</protein>
<dbReference type="InterPro" id="IPR029063">
    <property type="entry name" value="SAM-dependent_MTases_sf"/>
</dbReference>